<comment type="caution">
    <text evidence="2">The sequence shown here is derived from an EMBL/GenBank/DDBJ whole genome shotgun (WGS) entry which is preliminary data.</text>
</comment>
<evidence type="ECO:0000313" key="2">
    <source>
        <dbReference type="EMBL" id="KAK7271495.1"/>
    </source>
</evidence>
<keyword evidence="3" id="KW-1185">Reference proteome</keyword>
<evidence type="ECO:0000259" key="1">
    <source>
        <dbReference type="Pfam" id="PF05678"/>
    </source>
</evidence>
<dbReference type="EMBL" id="JAYKXN010000007">
    <property type="protein sequence ID" value="KAK7271495.1"/>
    <property type="molecule type" value="Genomic_DNA"/>
</dbReference>
<dbReference type="Proteomes" id="UP001359559">
    <property type="component" value="Unassembled WGS sequence"/>
</dbReference>
<protein>
    <recommendedName>
        <fullName evidence="1">VQ domain-containing protein</fullName>
    </recommendedName>
</protein>
<reference evidence="2 3" key="1">
    <citation type="submission" date="2024-01" db="EMBL/GenBank/DDBJ databases">
        <title>The genomes of 5 underutilized Papilionoideae crops provide insights into root nodulation and disease resistance.</title>
        <authorList>
            <person name="Yuan L."/>
        </authorList>
    </citation>
    <scope>NUCLEOTIDE SEQUENCE [LARGE SCALE GENOMIC DNA]</scope>
    <source>
        <strain evidence="2">LY-2023</strain>
        <tissue evidence="2">Leaf</tissue>
    </source>
</reference>
<dbReference type="InterPro" id="IPR039335">
    <property type="entry name" value="SIB1/2"/>
</dbReference>
<name>A0AAN9IC26_CLITE</name>
<feature type="domain" description="VQ" evidence="1">
    <location>
        <begin position="28"/>
        <end position="54"/>
    </location>
</feature>
<dbReference type="PANTHER" id="PTHR33624">
    <property type="entry name" value="SIGMA FACTOR BINDING PROTEIN 1, CHLOROPLASTIC"/>
    <property type="match status" value="1"/>
</dbReference>
<dbReference type="InterPro" id="IPR008889">
    <property type="entry name" value="VQ"/>
</dbReference>
<gene>
    <name evidence="2" type="ORF">RJT34_27445</name>
</gene>
<dbReference type="AlphaFoldDB" id="A0AAN9IC26"/>
<dbReference type="PANTHER" id="PTHR33624:SF17">
    <property type="entry name" value="OS07G0687400 PROTEIN"/>
    <property type="match status" value="1"/>
</dbReference>
<accession>A0AAN9IC26</accession>
<sequence length="126" mass="14325">MLGVNNHVMKGKKQGKRNCKKDIKVTYISSPMKVEICASKFRELVQELTGQDSNVAEVFVEPNYDSPHGGDGVHHKGSSTQQWSGETYLPDTNWLKPDYNHFLHMESSMYPLNGHSQYELLNLNTL</sequence>
<evidence type="ECO:0000313" key="3">
    <source>
        <dbReference type="Proteomes" id="UP001359559"/>
    </source>
</evidence>
<organism evidence="2 3">
    <name type="scientific">Clitoria ternatea</name>
    <name type="common">Butterfly pea</name>
    <dbReference type="NCBI Taxonomy" id="43366"/>
    <lineage>
        <taxon>Eukaryota</taxon>
        <taxon>Viridiplantae</taxon>
        <taxon>Streptophyta</taxon>
        <taxon>Embryophyta</taxon>
        <taxon>Tracheophyta</taxon>
        <taxon>Spermatophyta</taxon>
        <taxon>Magnoliopsida</taxon>
        <taxon>eudicotyledons</taxon>
        <taxon>Gunneridae</taxon>
        <taxon>Pentapetalae</taxon>
        <taxon>rosids</taxon>
        <taxon>fabids</taxon>
        <taxon>Fabales</taxon>
        <taxon>Fabaceae</taxon>
        <taxon>Papilionoideae</taxon>
        <taxon>50 kb inversion clade</taxon>
        <taxon>NPAAA clade</taxon>
        <taxon>indigoferoid/millettioid clade</taxon>
        <taxon>Phaseoleae</taxon>
        <taxon>Clitoria</taxon>
    </lineage>
</organism>
<proteinExistence type="predicted"/>
<dbReference type="Pfam" id="PF05678">
    <property type="entry name" value="VQ"/>
    <property type="match status" value="1"/>
</dbReference>